<dbReference type="Proteomes" id="UP000216020">
    <property type="component" value="Unassembled WGS sequence"/>
</dbReference>
<dbReference type="InterPro" id="IPR019647">
    <property type="entry name" value="PhoP_reg_network_YrbL"/>
</dbReference>
<organism evidence="1 2">
    <name type="scientific">Bordetella genomosp. 10</name>
    <dbReference type="NCBI Taxonomy" id="1416804"/>
    <lineage>
        <taxon>Bacteria</taxon>
        <taxon>Pseudomonadati</taxon>
        <taxon>Pseudomonadota</taxon>
        <taxon>Betaproteobacteria</taxon>
        <taxon>Burkholderiales</taxon>
        <taxon>Alcaligenaceae</taxon>
        <taxon>Bordetella</taxon>
    </lineage>
</organism>
<proteinExistence type="predicted"/>
<dbReference type="Pfam" id="PF10707">
    <property type="entry name" value="YrbL-PhoP_reg"/>
    <property type="match status" value="1"/>
</dbReference>
<accession>A0A261S917</accession>
<keyword evidence="2" id="KW-1185">Reference proteome</keyword>
<evidence type="ECO:0000313" key="2">
    <source>
        <dbReference type="Proteomes" id="UP000216020"/>
    </source>
</evidence>
<name>A0A261S917_9BORD</name>
<dbReference type="OrthoDB" id="595236at2"/>
<protein>
    <recommendedName>
        <fullName evidence="3">PhoP regulatory network protein YrbL</fullName>
    </recommendedName>
</protein>
<comment type="caution">
    <text evidence="1">The sequence shown here is derived from an EMBL/GenBank/DDBJ whole genome shotgun (WGS) entry which is preliminary data.</text>
</comment>
<dbReference type="AlphaFoldDB" id="A0A261S917"/>
<reference evidence="2" key="1">
    <citation type="submission" date="2017-05" db="EMBL/GenBank/DDBJ databases">
        <title>Complete and WGS of Bordetella genogroups.</title>
        <authorList>
            <person name="Spilker T."/>
            <person name="Lipuma J."/>
        </authorList>
    </citation>
    <scope>NUCLEOTIDE SEQUENCE [LARGE SCALE GENOMIC DNA]</scope>
    <source>
        <strain evidence="2">AU16122</strain>
    </source>
</reference>
<sequence length="253" mass="27824">MSIVPLPRHRNAAQTAPLPAHVPGHGLPFGTLQLDELVPIASGTERSVYQHPYEPNLLVKVVNRRAFAQTMSKHPWRRLTKTLFQREGAYSAYIHELAEYAAAHNAAAGRWQIPMARVVGLAETSQGLGVLVEKISDGAGGLAPTVEDVVKRDGYLAPELTRQLAFFFDSLADHHIILNDISARNIVMGQNAQGESGLYLIDGFGSKQAVPIYALSKSLNRRRIQRKVEAMIERLKARAARAHRARIAGTISE</sequence>
<gene>
    <name evidence="1" type="ORF">CAL29_09865</name>
</gene>
<dbReference type="EMBL" id="NEVM01000002">
    <property type="protein sequence ID" value="OZI33879.1"/>
    <property type="molecule type" value="Genomic_DNA"/>
</dbReference>
<evidence type="ECO:0000313" key="1">
    <source>
        <dbReference type="EMBL" id="OZI33879.1"/>
    </source>
</evidence>
<evidence type="ECO:0008006" key="3">
    <source>
        <dbReference type="Google" id="ProtNLM"/>
    </source>
</evidence>